<name>A0ABU6QQN8_9FABA</name>
<reference evidence="2 3" key="1">
    <citation type="journal article" date="2023" name="Plants (Basel)">
        <title>Bridging the Gap: Combining Genomics and Transcriptomics Approaches to Understand Stylosanthes scabra, an Orphan Legume from the Brazilian Caatinga.</title>
        <authorList>
            <person name="Ferreira-Neto J.R.C."/>
            <person name="da Silva M.D."/>
            <person name="Binneck E."/>
            <person name="de Melo N.F."/>
            <person name="da Silva R.H."/>
            <person name="de Melo A.L.T.M."/>
            <person name="Pandolfi V."/>
            <person name="Bustamante F.O."/>
            <person name="Brasileiro-Vidal A.C."/>
            <person name="Benko-Iseppon A.M."/>
        </authorList>
    </citation>
    <scope>NUCLEOTIDE SEQUENCE [LARGE SCALE GENOMIC DNA]</scope>
    <source>
        <tissue evidence="2">Leaves</tissue>
    </source>
</reference>
<feature type="region of interest" description="Disordered" evidence="1">
    <location>
        <begin position="1"/>
        <end position="94"/>
    </location>
</feature>
<organism evidence="2 3">
    <name type="scientific">Stylosanthes scabra</name>
    <dbReference type="NCBI Taxonomy" id="79078"/>
    <lineage>
        <taxon>Eukaryota</taxon>
        <taxon>Viridiplantae</taxon>
        <taxon>Streptophyta</taxon>
        <taxon>Embryophyta</taxon>
        <taxon>Tracheophyta</taxon>
        <taxon>Spermatophyta</taxon>
        <taxon>Magnoliopsida</taxon>
        <taxon>eudicotyledons</taxon>
        <taxon>Gunneridae</taxon>
        <taxon>Pentapetalae</taxon>
        <taxon>rosids</taxon>
        <taxon>fabids</taxon>
        <taxon>Fabales</taxon>
        <taxon>Fabaceae</taxon>
        <taxon>Papilionoideae</taxon>
        <taxon>50 kb inversion clade</taxon>
        <taxon>dalbergioids sensu lato</taxon>
        <taxon>Dalbergieae</taxon>
        <taxon>Pterocarpus clade</taxon>
        <taxon>Stylosanthes</taxon>
    </lineage>
</organism>
<feature type="compositionally biased region" description="Pro residues" evidence="1">
    <location>
        <begin position="62"/>
        <end position="72"/>
    </location>
</feature>
<feature type="compositionally biased region" description="Basic and acidic residues" evidence="1">
    <location>
        <begin position="31"/>
        <end position="41"/>
    </location>
</feature>
<gene>
    <name evidence="2" type="ORF">PIB30_078962</name>
</gene>
<proteinExistence type="predicted"/>
<comment type="caution">
    <text evidence="2">The sequence shown here is derived from an EMBL/GenBank/DDBJ whole genome shotgun (WGS) entry which is preliminary data.</text>
</comment>
<dbReference type="Proteomes" id="UP001341840">
    <property type="component" value="Unassembled WGS sequence"/>
</dbReference>
<evidence type="ECO:0000313" key="2">
    <source>
        <dbReference type="EMBL" id="MED6114295.1"/>
    </source>
</evidence>
<accession>A0ABU6QQN8</accession>
<keyword evidence="3" id="KW-1185">Reference proteome</keyword>
<evidence type="ECO:0000313" key="3">
    <source>
        <dbReference type="Proteomes" id="UP001341840"/>
    </source>
</evidence>
<sequence>MGRAVHWMRKIHGEDAPSTSRAGASPQRRTANREMYDDQRRIASSTSSIHWATLHPDIHQPPTQPQPPAQPPHPHRPSRQVRPPTYSIDGHLQQ</sequence>
<evidence type="ECO:0000256" key="1">
    <source>
        <dbReference type="SAM" id="MobiDB-lite"/>
    </source>
</evidence>
<protein>
    <submittedName>
        <fullName evidence="2">Uncharacterized protein</fullName>
    </submittedName>
</protein>
<feature type="compositionally biased region" description="Basic residues" evidence="1">
    <location>
        <begin position="1"/>
        <end position="10"/>
    </location>
</feature>
<dbReference type="EMBL" id="JASCZI010001106">
    <property type="protein sequence ID" value="MED6114295.1"/>
    <property type="molecule type" value="Genomic_DNA"/>
</dbReference>